<dbReference type="AlphaFoldDB" id="A0A922I5J6"/>
<reference evidence="1" key="2">
    <citation type="journal article" date="2022" name="Res Sq">
        <title>Comparative Genomics Reveals Insights into the Divergent Evolution of Astigmatic Mites and Household Pest Adaptations.</title>
        <authorList>
            <person name="Xiong Q."/>
            <person name="Wan A.T.-Y."/>
            <person name="Liu X.-Y."/>
            <person name="Fung C.S.-H."/>
            <person name="Xiao X."/>
            <person name="Malainual N."/>
            <person name="Hou J."/>
            <person name="Wang L."/>
            <person name="Wang M."/>
            <person name="Yang K."/>
            <person name="Cui Y."/>
            <person name="Leung E."/>
            <person name="Nong W."/>
            <person name="Shin S.-K."/>
            <person name="Au S."/>
            <person name="Jeong K.Y."/>
            <person name="Chew F.T."/>
            <person name="Hui J."/>
            <person name="Leung T.F."/>
            <person name="Tungtrongchitr A."/>
            <person name="Zhong N."/>
            <person name="Liu Z."/>
            <person name="Tsui S."/>
        </authorList>
    </citation>
    <scope>NUCLEOTIDE SEQUENCE</scope>
    <source>
        <strain evidence="1">Derf</strain>
        <tissue evidence="1">Whole organism</tissue>
    </source>
</reference>
<proteinExistence type="predicted"/>
<reference evidence="1" key="1">
    <citation type="submission" date="2013-05" db="EMBL/GenBank/DDBJ databases">
        <authorList>
            <person name="Yim A.K.Y."/>
            <person name="Chan T.F."/>
            <person name="Ji K.M."/>
            <person name="Liu X.Y."/>
            <person name="Zhou J.W."/>
            <person name="Li R.Q."/>
            <person name="Yang K.Y."/>
            <person name="Li J."/>
            <person name="Li M."/>
            <person name="Law P.T.W."/>
            <person name="Wu Y.L."/>
            <person name="Cai Z.L."/>
            <person name="Qin H."/>
            <person name="Bao Y."/>
            <person name="Leung R.K.K."/>
            <person name="Ng P.K.S."/>
            <person name="Zou J."/>
            <person name="Zhong X.J."/>
            <person name="Ran P.X."/>
            <person name="Zhong N.S."/>
            <person name="Liu Z.G."/>
            <person name="Tsui S.K.W."/>
        </authorList>
    </citation>
    <scope>NUCLEOTIDE SEQUENCE</scope>
    <source>
        <strain evidence="1">Derf</strain>
        <tissue evidence="1">Whole organism</tissue>
    </source>
</reference>
<dbReference type="EMBL" id="ASGP02000002">
    <property type="protein sequence ID" value="KAH9522952.1"/>
    <property type="molecule type" value="Genomic_DNA"/>
</dbReference>
<dbReference type="Proteomes" id="UP000790347">
    <property type="component" value="Unassembled WGS sequence"/>
</dbReference>
<evidence type="ECO:0000313" key="1">
    <source>
        <dbReference type="EMBL" id="KAH9522952.1"/>
    </source>
</evidence>
<comment type="caution">
    <text evidence="1">The sequence shown here is derived from an EMBL/GenBank/DDBJ whole genome shotgun (WGS) entry which is preliminary data.</text>
</comment>
<gene>
    <name evidence="1" type="ORF">DERF_006506</name>
</gene>
<keyword evidence="2" id="KW-1185">Reference proteome</keyword>
<name>A0A922I5J6_DERFA</name>
<organism evidence="1 2">
    <name type="scientific">Dermatophagoides farinae</name>
    <name type="common">American house dust mite</name>
    <dbReference type="NCBI Taxonomy" id="6954"/>
    <lineage>
        <taxon>Eukaryota</taxon>
        <taxon>Metazoa</taxon>
        <taxon>Ecdysozoa</taxon>
        <taxon>Arthropoda</taxon>
        <taxon>Chelicerata</taxon>
        <taxon>Arachnida</taxon>
        <taxon>Acari</taxon>
        <taxon>Acariformes</taxon>
        <taxon>Sarcoptiformes</taxon>
        <taxon>Astigmata</taxon>
        <taxon>Psoroptidia</taxon>
        <taxon>Analgoidea</taxon>
        <taxon>Pyroglyphidae</taxon>
        <taxon>Dermatophagoidinae</taxon>
        <taxon>Dermatophagoides</taxon>
    </lineage>
</organism>
<sequence>MNDPPAQIVTHDDESYPYGNREENLILENETSLDWRIFSDNDDDWPFTISIDIGPFQGFCCYTYQSICLTNNKFIPNMNAVNQMANHHIVNS</sequence>
<evidence type="ECO:0000313" key="2">
    <source>
        <dbReference type="Proteomes" id="UP000790347"/>
    </source>
</evidence>
<protein>
    <submittedName>
        <fullName evidence="1">Uncharacterized protein</fullName>
    </submittedName>
</protein>
<accession>A0A922I5J6</accession>